<feature type="transmembrane region" description="Helical" evidence="1">
    <location>
        <begin position="20"/>
        <end position="47"/>
    </location>
</feature>
<sequence length="163" mass="18739">MKQYSLNEKIIVLKVKKSPLFIRIVMFFFAFTSFLIPVVATIMSIAIGKGLQIGYFIGLFLFGLIGFRLLKIALWNTYGKETIIWNSSTLKYEANYRWFKDQTKTIKLSKIDFFINKIGYAEEKIGTLVIGDESEKIESAIKIPIVQIEKLIVKLKKIEQTGV</sequence>
<dbReference type="RefSeq" id="WP_072303131.1">
    <property type="nucleotide sequence ID" value="NZ_FPIY01000002.1"/>
</dbReference>
<evidence type="ECO:0000313" key="3">
    <source>
        <dbReference type="Proteomes" id="UP000183257"/>
    </source>
</evidence>
<feature type="transmembrane region" description="Helical" evidence="1">
    <location>
        <begin position="53"/>
        <end position="70"/>
    </location>
</feature>
<evidence type="ECO:0000256" key="1">
    <source>
        <dbReference type="SAM" id="Phobius"/>
    </source>
</evidence>
<protein>
    <recommendedName>
        <fullName evidence="4">PH domain-containing protein</fullName>
    </recommendedName>
</protein>
<evidence type="ECO:0000313" key="2">
    <source>
        <dbReference type="EMBL" id="SFW40277.1"/>
    </source>
</evidence>
<evidence type="ECO:0008006" key="4">
    <source>
        <dbReference type="Google" id="ProtNLM"/>
    </source>
</evidence>
<dbReference type="STRING" id="76595.SAMN05660313_01452"/>
<keyword evidence="1" id="KW-0812">Transmembrane</keyword>
<accession>A0A1K1NYJ7</accession>
<keyword evidence="1" id="KW-0472">Membrane</keyword>
<dbReference type="OrthoDB" id="1376449at2"/>
<organism evidence="2 3">
    <name type="scientific">Cellulophaga fucicola</name>
    <dbReference type="NCBI Taxonomy" id="76595"/>
    <lineage>
        <taxon>Bacteria</taxon>
        <taxon>Pseudomonadati</taxon>
        <taxon>Bacteroidota</taxon>
        <taxon>Flavobacteriia</taxon>
        <taxon>Flavobacteriales</taxon>
        <taxon>Flavobacteriaceae</taxon>
        <taxon>Cellulophaga</taxon>
    </lineage>
</organism>
<reference evidence="3" key="1">
    <citation type="submission" date="2016-11" db="EMBL/GenBank/DDBJ databases">
        <authorList>
            <person name="Varghese N."/>
            <person name="Submissions S."/>
        </authorList>
    </citation>
    <scope>NUCLEOTIDE SEQUENCE [LARGE SCALE GENOMIC DNA]</scope>
    <source>
        <strain evidence="3">DSM 24786</strain>
    </source>
</reference>
<keyword evidence="3" id="KW-1185">Reference proteome</keyword>
<dbReference type="AlphaFoldDB" id="A0A1K1NYJ7"/>
<dbReference type="Proteomes" id="UP000183257">
    <property type="component" value="Unassembled WGS sequence"/>
</dbReference>
<name>A0A1K1NYJ7_9FLAO</name>
<dbReference type="EMBL" id="FPIY01000002">
    <property type="protein sequence ID" value="SFW40277.1"/>
    <property type="molecule type" value="Genomic_DNA"/>
</dbReference>
<gene>
    <name evidence="2" type="ORF">SAMN05660313_01452</name>
</gene>
<proteinExistence type="predicted"/>
<keyword evidence="1" id="KW-1133">Transmembrane helix</keyword>